<evidence type="ECO:0000313" key="1">
    <source>
        <dbReference type="EMBL" id="AMQ56554.1"/>
    </source>
</evidence>
<dbReference type="PATRIC" id="fig|1727163.4.peg.1879"/>
<dbReference type="Proteomes" id="UP000073816">
    <property type="component" value="Chromosome"/>
</dbReference>
<proteinExistence type="predicted"/>
<keyword evidence="2" id="KW-1185">Reference proteome</keyword>
<dbReference type="InterPro" id="IPR018673">
    <property type="entry name" value="DUF2141"/>
</dbReference>
<dbReference type="EMBL" id="CP012836">
    <property type="protein sequence ID" value="AMQ56554.1"/>
    <property type="molecule type" value="Genomic_DNA"/>
</dbReference>
<reference evidence="2" key="1">
    <citation type="submission" date="2015-09" db="EMBL/GenBank/DDBJ databases">
        <title>Complete sequence of Algoriphagus sp. M8-2.</title>
        <authorList>
            <person name="Shintani M."/>
        </authorList>
    </citation>
    <scope>NUCLEOTIDE SEQUENCE [LARGE SCALE GENOMIC DNA]</scope>
    <source>
        <strain evidence="2">M8-2</strain>
    </source>
</reference>
<dbReference type="RefSeq" id="WP_067546289.1">
    <property type="nucleotide sequence ID" value="NZ_CP012836.1"/>
</dbReference>
<protein>
    <recommendedName>
        <fullName evidence="3">DUF2141 domain-containing protein</fullName>
    </recommendedName>
</protein>
<dbReference type="OrthoDB" id="9788332at2"/>
<reference evidence="1 2" key="2">
    <citation type="journal article" date="2016" name="Genome Announc.">
        <title>Complete Genome Sequence of Algoriphagus sp. Strain M8-2, Isolated from a Brackish Lake.</title>
        <authorList>
            <person name="Muraguchi Y."/>
            <person name="Kushimoto K."/>
            <person name="Ohtsubo Y."/>
            <person name="Suzuki T."/>
            <person name="Dohra H."/>
            <person name="Kimbara K."/>
            <person name="Shintani M."/>
        </authorList>
    </citation>
    <scope>NUCLEOTIDE SEQUENCE [LARGE SCALE GENOMIC DNA]</scope>
    <source>
        <strain evidence="1 2">M8-2</strain>
    </source>
</reference>
<dbReference type="AlphaFoldDB" id="A0A142EN49"/>
<evidence type="ECO:0000313" key="2">
    <source>
        <dbReference type="Proteomes" id="UP000073816"/>
    </source>
</evidence>
<accession>A0A142EN49</accession>
<dbReference type="STRING" id="1727163.AO498_09000"/>
<gene>
    <name evidence="1" type="ORF">AO498_09000</name>
</gene>
<evidence type="ECO:0008006" key="3">
    <source>
        <dbReference type="Google" id="ProtNLM"/>
    </source>
</evidence>
<organism evidence="1 2">
    <name type="scientific">Algoriphagus sanaruensis</name>
    <dbReference type="NCBI Taxonomy" id="1727163"/>
    <lineage>
        <taxon>Bacteria</taxon>
        <taxon>Pseudomonadati</taxon>
        <taxon>Bacteroidota</taxon>
        <taxon>Cytophagia</taxon>
        <taxon>Cytophagales</taxon>
        <taxon>Cyclobacteriaceae</taxon>
        <taxon>Algoriphagus</taxon>
    </lineage>
</organism>
<name>A0A142EN49_9BACT</name>
<dbReference type="KEGG" id="alm:AO498_09000"/>
<sequence>MLNWLFILSILVLNLNTQGSIPEIILQVKHANSDEGWIRVLVFSDPKGFPDQIEKAMKSYSIKPKNKSIELDLSDIPEGRYAITAIHDEDGNGKLTTNSLGYPLEKYGFSNNPKVYFSSPSFEKVAIQVGKTSKRILINLH</sequence>
<dbReference type="Pfam" id="PF09912">
    <property type="entry name" value="DUF2141"/>
    <property type="match status" value="1"/>
</dbReference>